<dbReference type="SUPFAM" id="SSF50630">
    <property type="entry name" value="Acid proteases"/>
    <property type="match status" value="1"/>
</dbReference>
<dbReference type="Gene3D" id="2.40.70.10">
    <property type="entry name" value="Acid Proteases"/>
    <property type="match status" value="1"/>
</dbReference>
<dbReference type="OrthoDB" id="2758461at2759"/>
<dbReference type="EMBL" id="KE504175">
    <property type="protein sequence ID" value="EPS97586.1"/>
    <property type="molecule type" value="Genomic_DNA"/>
</dbReference>
<evidence type="ECO:0000256" key="1">
    <source>
        <dbReference type="ARBA" id="ARBA00022750"/>
    </source>
</evidence>
<evidence type="ECO:0000313" key="4">
    <source>
        <dbReference type="EMBL" id="EPS97586.1"/>
    </source>
</evidence>
<evidence type="ECO:0000259" key="3">
    <source>
        <dbReference type="Pfam" id="PF13352"/>
    </source>
</evidence>
<accession>S8DWS1</accession>
<dbReference type="Proteomes" id="UP000015241">
    <property type="component" value="Unassembled WGS sequence"/>
</dbReference>
<feature type="compositionally biased region" description="Acidic residues" evidence="2">
    <location>
        <begin position="194"/>
        <end position="212"/>
    </location>
</feature>
<dbReference type="HOGENOM" id="CLU_008330_0_0_1"/>
<keyword evidence="5" id="KW-1185">Reference proteome</keyword>
<dbReference type="GO" id="GO:0006508">
    <property type="term" value="P:proteolysis"/>
    <property type="evidence" value="ECO:0007669"/>
    <property type="project" value="InterPro"/>
</dbReference>
<keyword evidence="1" id="KW-0378">Hydrolase</keyword>
<keyword evidence="1" id="KW-0064">Aspartyl protease</keyword>
<dbReference type="Pfam" id="PF13352">
    <property type="entry name" value="DUF4100"/>
    <property type="match status" value="1"/>
</dbReference>
<dbReference type="Pfam" id="PF13650">
    <property type="entry name" value="Asp_protease_2"/>
    <property type="match status" value="1"/>
</dbReference>
<dbReference type="CDD" id="cd00303">
    <property type="entry name" value="retropepsin_like"/>
    <property type="match status" value="1"/>
</dbReference>
<name>S8DWS1_FOMSC</name>
<gene>
    <name evidence="4" type="ORF">FOMPIDRAFT_52139</name>
</gene>
<dbReference type="InterPro" id="IPR025165">
    <property type="entry name" value="DUF4100"/>
</dbReference>
<feature type="domain" description="DUF4100" evidence="3">
    <location>
        <begin position="328"/>
        <end position="553"/>
    </location>
</feature>
<reference evidence="4 5" key="1">
    <citation type="journal article" date="2012" name="Science">
        <title>The Paleozoic origin of enzymatic lignin decomposition reconstructed from 31 fungal genomes.</title>
        <authorList>
            <person name="Floudas D."/>
            <person name="Binder M."/>
            <person name="Riley R."/>
            <person name="Barry K."/>
            <person name="Blanchette R.A."/>
            <person name="Henrissat B."/>
            <person name="Martinez A.T."/>
            <person name="Otillar R."/>
            <person name="Spatafora J.W."/>
            <person name="Yadav J.S."/>
            <person name="Aerts A."/>
            <person name="Benoit I."/>
            <person name="Boyd A."/>
            <person name="Carlson A."/>
            <person name="Copeland A."/>
            <person name="Coutinho P.M."/>
            <person name="de Vries R.P."/>
            <person name="Ferreira P."/>
            <person name="Findley K."/>
            <person name="Foster B."/>
            <person name="Gaskell J."/>
            <person name="Glotzer D."/>
            <person name="Gorecki P."/>
            <person name="Heitman J."/>
            <person name="Hesse C."/>
            <person name="Hori C."/>
            <person name="Igarashi K."/>
            <person name="Jurgens J.A."/>
            <person name="Kallen N."/>
            <person name="Kersten P."/>
            <person name="Kohler A."/>
            <person name="Kuees U."/>
            <person name="Kumar T.K.A."/>
            <person name="Kuo A."/>
            <person name="LaButti K."/>
            <person name="Larrondo L.F."/>
            <person name="Lindquist E."/>
            <person name="Ling A."/>
            <person name="Lombard V."/>
            <person name="Lucas S."/>
            <person name="Lundell T."/>
            <person name="Martin R."/>
            <person name="McLaughlin D.J."/>
            <person name="Morgenstern I."/>
            <person name="Morin E."/>
            <person name="Murat C."/>
            <person name="Nagy L.G."/>
            <person name="Nolan M."/>
            <person name="Ohm R.A."/>
            <person name="Patyshakuliyeva A."/>
            <person name="Rokas A."/>
            <person name="Ruiz-Duenas F.J."/>
            <person name="Sabat G."/>
            <person name="Salamov A."/>
            <person name="Samejima M."/>
            <person name="Schmutz J."/>
            <person name="Slot J.C."/>
            <person name="St John F."/>
            <person name="Stenlid J."/>
            <person name="Sun H."/>
            <person name="Sun S."/>
            <person name="Syed K."/>
            <person name="Tsang A."/>
            <person name="Wiebenga A."/>
            <person name="Young D."/>
            <person name="Pisabarro A."/>
            <person name="Eastwood D.C."/>
            <person name="Martin F."/>
            <person name="Cullen D."/>
            <person name="Grigoriev I.V."/>
            <person name="Hibbett D.S."/>
        </authorList>
    </citation>
    <scope>NUCLEOTIDE SEQUENCE</scope>
    <source>
        <strain evidence="5">FP-58527</strain>
    </source>
</reference>
<dbReference type="PROSITE" id="PS00141">
    <property type="entry name" value="ASP_PROTEASE"/>
    <property type="match status" value="1"/>
</dbReference>
<dbReference type="InterPro" id="IPR001969">
    <property type="entry name" value="Aspartic_peptidase_AS"/>
</dbReference>
<keyword evidence="1" id="KW-0645">Protease</keyword>
<dbReference type="GO" id="GO:0004190">
    <property type="term" value="F:aspartic-type endopeptidase activity"/>
    <property type="evidence" value="ECO:0007669"/>
    <property type="project" value="UniProtKB-KW"/>
</dbReference>
<evidence type="ECO:0000313" key="5">
    <source>
        <dbReference type="Proteomes" id="UP000015241"/>
    </source>
</evidence>
<proteinExistence type="predicted"/>
<feature type="region of interest" description="Disordered" evidence="2">
    <location>
        <begin position="470"/>
        <end position="495"/>
    </location>
</feature>
<feature type="region of interest" description="Disordered" evidence="2">
    <location>
        <begin position="407"/>
        <end position="457"/>
    </location>
</feature>
<feature type="region of interest" description="Disordered" evidence="2">
    <location>
        <begin position="185"/>
        <end position="212"/>
    </location>
</feature>
<evidence type="ECO:0000256" key="2">
    <source>
        <dbReference type="SAM" id="MobiDB-lite"/>
    </source>
</evidence>
<dbReference type="InParanoid" id="S8DWS1"/>
<dbReference type="AlphaFoldDB" id="S8DWS1"/>
<organism evidence="4 5">
    <name type="scientific">Fomitopsis schrenkii</name>
    <name type="common">Brown rot fungus</name>
    <dbReference type="NCBI Taxonomy" id="2126942"/>
    <lineage>
        <taxon>Eukaryota</taxon>
        <taxon>Fungi</taxon>
        <taxon>Dikarya</taxon>
        <taxon>Basidiomycota</taxon>
        <taxon>Agaricomycotina</taxon>
        <taxon>Agaricomycetes</taxon>
        <taxon>Polyporales</taxon>
        <taxon>Fomitopsis</taxon>
    </lineage>
</organism>
<protein>
    <recommendedName>
        <fullName evidence="3">DUF4100 domain-containing protein</fullName>
    </recommendedName>
</protein>
<dbReference type="InterPro" id="IPR021109">
    <property type="entry name" value="Peptidase_aspartic_dom_sf"/>
</dbReference>
<dbReference type="eggNOG" id="ENOG502SH80">
    <property type="taxonomic scope" value="Eukaryota"/>
</dbReference>
<dbReference type="STRING" id="743788.S8DWS1"/>
<feature type="compositionally biased region" description="Basic and acidic residues" evidence="2">
    <location>
        <begin position="475"/>
        <end position="491"/>
    </location>
</feature>
<sequence length="754" mass="84201">MPAPESRTVPRFTGRHLTDFLRRYENVAKLAGLTDTEKCDQVLDYCSYAVRDSFKYNKVFKGSDWAKVKKDMERRYGDDDTGVKFSGKELREFSDECRRRHKITNLTDFRRYLRAFGKKEGDLVEKKRMLESEWNFLFYQGLNAALRRAITDKLEKMKGSELLESDMASMEQVIDAVEEYFSRDRVERNIPNDENSESEDDLDDLLGDDEEEDEEELVRGLKSRLRVKAATKTVKEKGKEKKEEGEMAKAMSNMMKTMEQVLSKLTVSPAGVQPTPVQATVNAANLARLCWMCAKEEGKDLDHRIGLGNCPLTRKYIADGVIMHNPQGRLVYVDGTELPNARGVPGGMSTLIQQRVDQQAQQQKLAKGKGRDVPPHMGGSASAIELLRDDELLLGGNVYAVSSEDVTSFATTRSQTKKATDQQDEASSSKKTLFDFRHTIPPGDQVPMRRAKSPPPGKAIEEVVVEPPKVNTEQGWRERKQVRRSEDEQAGRARGKANVRFTSDVQESVSPEQVQDKILNTMISIPLKMILAMSPDLQKRMAAITKTRREVSTSAAIIDDDEVAGDAAVTVKDEKDLEEVVNRYAAAVAIGQKRFVAMVCGLVQGKFGDEPVTFLIDSGSELNLVAKRVFAHSGVDIDKDGARWTLRGIHGEPVPLVGCCRDAPVTLGGTRFDHHFFVHPGELGRHDGILGQPWLLWFSSRLEYTRGGGQDLVAYPGGDSKGEPVRVRVAGVANRRNVSYAEEGSDDSDDEGFR</sequence>